<dbReference type="EMBL" id="CAJNOC010001926">
    <property type="protein sequence ID" value="CAF0900959.1"/>
    <property type="molecule type" value="Genomic_DNA"/>
</dbReference>
<reference evidence="3" key="1">
    <citation type="submission" date="2021-02" db="EMBL/GenBank/DDBJ databases">
        <authorList>
            <person name="Nowell W R."/>
        </authorList>
    </citation>
    <scope>NUCLEOTIDE SEQUENCE</scope>
    <source>
        <strain evidence="3">Ploen Becks lab</strain>
    </source>
</reference>
<feature type="compositionally biased region" description="Polar residues" evidence="2">
    <location>
        <begin position="7"/>
        <end position="24"/>
    </location>
</feature>
<feature type="region of interest" description="Disordered" evidence="2">
    <location>
        <begin position="623"/>
        <end position="654"/>
    </location>
</feature>
<feature type="compositionally biased region" description="Polar residues" evidence="2">
    <location>
        <begin position="519"/>
        <end position="533"/>
    </location>
</feature>
<name>A0A813ZMX4_9BILA</name>
<evidence type="ECO:0000256" key="2">
    <source>
        <dbReference type="SAM" id="MobiDB-lite"/>
    </source>
</evidence>
<protein>
    <submittedName>
        <fullName evidence="3">Uncharacterized protein</fullName>
    </submittedName>
</protein>
<sequence length="669" mass="78639">MHMFRESMSTISTGTASPNSSELTRTNNNQYDTIYFQVYKQIDYIKKFKLNSELTNKEKDEQLKDYKKLIENLHENEAKLKVEIESLKNSLEKSEQFKKEASQKLEFMFNAIKILKDQFKEIDKQKKTIDETSEILKNENDFKRQKIKEMELRLEAINVKYSQDIEKIKLEYDCERNKFEANKEKYHNEIQTLKNQIQELLSEIKSQNQTITDFSLDIASKKEKIDTLNLEKEKLNEILCEKDKNLEILRSKEVEFVSKIDILNQDLIEKTNIETKLTETVTDSEKIISELNTCIENLKSEISTKSLENESLEEKFKADLFELSKNKDELFELKSSVFLAKISELESQIEISKTENLELVNLKLELATEKKRLEEDFKLKVDNLNNKIDNLEKDFSLKNGEFTNLENFNKKLETDFQDLEQKYRNECVNTATLQLKLDEIEPKLTNKIAVLEQVEPILKLKENQVKDLESQIKSLLDEKNDLKSQVKLKNDDIENWISKFFELEKKLEDIENRKINQSTKGLKRLQSNDSILMTQPKPRKQRKSKKNDTILKEVQSSVESTHKIESSSSYTQSLRTQTIPTYQMPKKPREVKKKDDYDLLENIEEPFFLKNYQQSLKESVETYRSKRQIRQAPKSILKKDTSTPNSSLADLSLSPKKVEKDVTSSLESF</sequence>
<feature type="coiled-coil region" evidence="1">
    <location>
        <begin position="458"/>
        <end position="513"/>
    </location>
</feature>
<feature type="coiled-coil region" evidence="1">
    <location>
        <begin position="374"/>
        <end position="429"/>
    </location>
</feature>
<keyword evidence="1" id="KW-0175">Coiled coil</keyword>
<feature type="region of interest" description="Disordered" evidence="2">
    <location>
        <begin position="519"/>
        <end position="593"/>
    </location>
</feature>
<organism evidence="3 4">
    <name type="scientific">Brachionus calyciflorus</name>
    <dbReference type="NCBI Taxonomy" id="104777"/>
    <lineage>
        <taxon>Eukaryota</taxon>
        <taxon>Metazoa</taxon>
        <taxon>Spiralia</taxon>
        <taxon>Gnathifera</taxon>
        <taxon>Rotifera</taxon>
        <taxon>Eurotatoria</taxon>
        <taxon>Monogononta</taxon>
        <taxon>Pseudotrocha</taxon>
        <taxon>Ploima</taxon>
        <taxon>Brachionidae</taxon>
        <taxon>Brachionus</taxon>
    </lineage>
</organism>
<evidence type="ECO:0000256" key="1">
    <source>
        <dbReference type="SAM" id="Coils"/>
    </source>
</evidence>
<gene>
    <name evidence="3" type="ORF">OXX778_LOCUS11397</name>
</gene>
<feature type="compositionally biased region" description="Polar residues" evidence="2">
    <location>
        <begin position="566"/>
        <end position="581"/>
    </location>
</feature>
<accession>A0A813ZMX4</accession>
<feature type="coiled-coil region" evidence="1">
    <location>
        <begin position="56"/>
        <end position="238"/>
    </location>
</feature>
<dbReference type="OrthoDB" id="10583094at2759"/>
<feature type="region of interest" description="Disordered" evidence="2">
    <location>
        <begin position="1"/>
        <end position="24"/>
    </location>
</feature>
<comment type="caution">
    <text evidence="3">The sequence shown here is derived from an EMBL/GenBank/DDBJ whole genome shotgun (WGS) entry which is preliminary data.</text>
</comment>
<keyword evidence="4" id="KW-1185">Reference proteome</keyword>
<dbReference type="Proteomes" id="UP000663879">
    <property type="component" value="Unassembled WGS sequence"/>
</dbReference>
<dbReference type="AlphaFoldDB" id="A0A813ZMX4"/>
<evidence type="ECO:0000313" key="3">
    <source>
        <dbReference type="EMBL" id="CAF0900959.1"/>
    </source>
</evidence>
<evidence type="ECO:0000313" key="4">
    <source>
        <dbReference type="Proteomes" id="UP000663879"/>
    </source>
</evidence>
<dbReference type="Gene3D" id="1.20.5.340">
    <property type="match status" value="1"/>
</dbReference>
<proteinExistence type="predicted"/>